<feature type="region of interest" description="Disordered" evidence="1">
    <location>
        <begin position="135"/>
        <end position="161"/>
    </location>
</feature>
<organism evidence="2 3">
    <name type="scientific">Panicum miliaceum</name>
    <name type="common">Proso millet</name>
    <name type="synonym">Broomcorn millet</name>
    <dbReference type="NCBI Taxonomy" id="4540"/>
    <lineage>
        <taxon>Eukaryota</taxon>
        <taxon>Viridiplantae</taxon>
        <taxon>Streptophyta</taxon>
        <taxon>Embryophyta</taxon>
        <taxon>Tracheophyta</taxon>
        <taxon>Spermatophyta</taxon>
        <taxon>Magnoliopsida</taxon>
        <taxon>Liliopsida</taxon>
        <taxon>Poales</taxon>
        <taxon>Poaceae</taxon>
        <taxon>PACMAD clade</taxon>
        <taxon>Panicoideae</taxon>
        <taxon>Panicodae</taxon>
        <taxon>Paniceae</taxon>
        <taxon>Panicinae</taxon>
        <taxon>Panicum</taxon>
        <taxon>Panicum sect. Panicum</taxon>
    </lineage>
</organism>
<gene>
    <name evidence="2" type="ORF">C2845_PM09G13000</name>
</gene>
<evidence type="ECO:0000313" key="3">
    <source>
        <dbReference type="Proteomes" id="UP000275267"/>
    </source>
</evidence>
<dbReference type="Proteomes" id="UP000275267">
    <property type="component" value="Unassembled WGS sequence"/>
</dbReference>
<proteinExistence type="predicted"/>
<dbReference type="PANTHER" id="PTHR33063:SF15">
    <property type="entry name" value="TRANSPOSASE, PTTA_EN_SPM, PLANT"/>
    <property type="match status" value="1"/>
</dbReference>
<dbReference type="EMBL" id="PQIB02000006">
    <property type="protein sequence ID" value="RLN11998.1"/>
    <property type="molecule type" value="Genomic_DNA"/>
</dbReference>
<name>A0A3L6S0R3_PANMI</name>
<accession>A0A3L6S0R3</accession>
<keyword evidence="3" id="KW-1185">Reference proteome</keyword>
<feature type="compositionally biased region" description="Basic and acidic residues" evidence="1">
    <location>
        <begin position="152"/>
        <end position="161"/>
    </location>
</feature>
<evidence type="ECO:0000313" key="2">
    <source>
        <dbReference type="EMBL" id="RLN11998.1"/>
    </source>
</evidence>
<protein>
    <submittedName>
        <fullName evidence="2">Uncharacterized protein</fullName>
    </submittedName>
</protein>
<evidence type="ECO:0000256" key="1">
    <source>
        <dbReference type="SAM" id="MobiDB-lite"/>
    </source>
</evidence>
<comment type="caution">
    <text evidence="2">The sequence shown here is derived from an EMBL/GenBank/DDBJ whole genome shotgun (WGS) entry which is preliminary data.</text>
</comment>
<dbReference type="PANTHER" id="PTHR33063">
    <property type="entry name" value="OS02G0583500 PROTEIN"/>
    <property type="match status" value="1"/>
</dbReference>
<dbReference type="AlphaFoldDB" id="A0A3L6S0R3"/>
<sequence length="161" mass="17679">MNKAMGTRMCISILEGNKRPHFLTQAAKFSSEAGVAVRSQVPILTHWKEYKEQPELFDGFVERLSNKSNNAEPTEVTEDVELKVDEDAEPTEVDAVLAFKVDVVADGQSRLPSAEVVSKALSQASSNNTFLKNAGIAAPSSRSRRRSSSEALLREELDAKK</sequence>
<dbReference type="OrthoDB" id="691257at2759"/>
<reference evidence="3" key="1">
    <citation type="journal article" date="2019" name="Nat. Commun.">
        <title>The genome of broomcorn millet.</title>
        <authorList>
            <person name="Zou C."/>
            <person name="Miki D."/>
            <person name="Li D."/>
            <person name="Tang Q."/>
            <person name="Xiao L."/>
            <person name="Rajput S."/>
            <person name="Deng P."/>
            <person name="Jia W."/>
            <person name="Huang R."/>
            <person name="Zhang M."/>
            <person name="Sun Y."/>
            <person name="Hu J."/>
            <person name="Fu X."/>
            <person name="Schnable P.S."/>
            <person name="Li F."/>
            <person name="Zhang H."/>
            <person name="Feng B."/>
            <person name="Zhu X."/>
            <person name="Liu R."/>
            <person name="Schnable J.C."/>
            <person name="Zhu J.-K."/>
            <person name="Zhang H."/>
        </authorList>
    </citation>
    <scope>NUCLEOTIDE SEQUENCE [LARGE SCALE GENOMIC DNA]</scope>
</reference>